<organism evidence="1 2">
    <name type="scientific">Dendrobium chrysotoxum</name>
    <name type="common">Orchid</name>
    <dbReference type="NCBI Taxonomy" id="161865"/>
    <lineage>
        <taxon>Eukaryota</taxon>
        <taxon>Viridiplantae</taxon>
        <taxon>Streptophyta</taxon>
        <taxon>Embryophyta</taxon>
        <taxon>Tracheophyta</taxon>
        <taxon>Spermatophyta</taxon>
        <taxon>Magnoliopsida</taxon>
        <taxon>Liliopsida</taxon>
        <taxon>Asparagales</taxon>
        <taxon>Orchidaceae</taxon>
        <taxon>Epidendroideae</taxon>
        <taxon>Malaxideae</taxon>
        <taxon>Dendrobiinae</taxon>
        <taxon>Dendrobium</taxon>
    </lineage>
</organism>
<protein>
    <submittedName>
        <fullName evidence="1">Uncharacterized protein</fullName>
    </submittedName>
</protein>
<dbReference type="AlphaFoldDB" id="A0AAV7GBS6"/>
<keyword evidence="2" id="KW-1185">Reference proteome</keyword>
<proteinExistence type="predicted"/>
<evidence type="ECO:0000313" key="2">
    <source>
        <dbReference type="Proteomes" id="UP000775213"/>
    </source>
</evidence>
<sequence length="190" mass="22344">MGLPSVSYFIAQTSPVLRDEELIISQFRIMWYHEMKCHKYDCHSPPDIDYSHLDIEHVILYRGWCLGFDKFILDFYKDQMKEILPDGKPREFFNAEDWRIIHKKIQVLCLLQEEAKGVQPSQSEILFRFESRHPQKHSPSQDQPVKFVAGKFPATSSSIPSKKLYSPIQTLPKLDFFYKLKRGQSTSSEK</sequence>
<accession>A0AAV7GBS6</accession>
<dbReference type="Proteomes" id="UP000775213">
    <property type="component" value="Unassembled WGS sequence"/>
</dbReference>
<reference evidence="1 2" key="1">
    <citation type="journal article" date="2021" name="Hortic Res">
        <title>Chromosome-scale assembly of the Dendrobium chrysotoxum genome enhances the understanding of orchid evolution.</title>
        <authorList>
            <person name="Zhang Y."/>
            <person name="Zhang G.Q."/>
            <person name="Zhang D."/>
            <person name="Liu X.D."/>
            <person name="Xu X.Y."/>
            <person name="Sun W.H."/>
            <person name="Yu X."/>
            <person name="Zhu X."/>
            <person name="Wang Z.W."/>
            <person name="Zhao X."/>
            <person name="Zhong W.Y."/>
            <person name="Chen H."/>
            <person name="Yin W.L."/>
            <person name="Huang T."/>
            <person name="Niu S.C."/>
            <person name="Liu Z.J."/>
        </authorList>
    </citation>
    <scope>NUCLEOTIDE SEQUENCE [LARGE SCALE GENOMIC DNA]</scope>
    <source>
        <strain evidence="1">Lindl</strain>
    </source>
</reference>
<comment type="caution">
    <text evidence="1">The sequence shown here is derived from an EMBL/GenBank/DDBJ whole genome shotgun (WGS) entry which is preliminary data.</text>
</comment>
<evidence type="ECO:0000313" key="1">
    <source>
        <dbReference type="EMBL" id="KAH0453032.1"/>
    </source>
</evidence>
<name>A0AAV7GBS6_DENCH</name>
<gene>
    <name evidence="1" type="ORF">IEQ34_017356</name>
</gene>
<dbReference type="EMBL" id="JAGFBR010000016">
    <property type="protein sequence ID" value="KAH0453032.1"/>
    <property type="molecule type" value="Genomic_DNA"/>
</dbReference>